<evidence type="ECO:0000256" key="2">
    <source>
        <dbReference type="ARBA" id="ARBA00021310"/>
    </source>
</evidence>
<dbReference type="NCBIfam" id="TIGR00613">
    <property type="entry name" value="reco"/>
    <property type="match status" value="1"/>
</dbReference>
<comment type="function">
    <text evidence="7">Involved in DNA repair and RecF pathway recombination.</text>
</comment>
<dbReference type="InterPro" id="IPR022572">
    <property type="entry name" value="DNA_rep/recomb_RecO_N"/>
</dbReference>
<dbReference type="SUPFAM" id="SSF57863">
    <property type="entry name" value="ArfGap/RecO-like zinc finger"/>
    <property type="match status" value="1"/>
</dbReference>
<name>A0A1G7KVL5_9BACT</name>
<evidence type="ECO:0000259" key="8">
    <source>
        <dbReference type="Pfam" id="PF11967"/>
    </source>
</evidence>
<dbReference type="SUPFAM" id="SSF50249">
    <property type="entry name" value="Nucleic acid-binding proteins"/>
    <property type="match status" value="1"/>
</dbReference>
<comment type="similarity">
    <text evidence="1 7">Belongs to the RecO family.</text>
</comment>
<dbReference type="EMBL" id="LT629690">
    <property type="protein sequence ID" value="SDF41126.1"/>
    <property type="molecule type" value="Genomic_DNA"/>
</dbReference>
<sequence>MPTAHQSEAIVLRTWPFAEADLMVAFFTREQGVVRGVARHAMKSRRRFGGALEPMTQVQAAWVERPKQDVVRLERLEIVWSPLRDPVDYTRAAGLAFLAEILEGALPDHAPEDDVFRLAAAVAPMLRRGTTAVSATYFALWITRLLGWMPDLGRCALSGESLRNRAVYYSPLRDGVFSEGKRPQGSVLLPAEAIAAAARIFREPLPQLIEEGELSRAALQQLRRFAVSVLERHLEERLKSARVLATL</sequence>
<proteinExistence type="inferred from homology"/>
<evidence type="ECO:0000313" key="10">
    <source>
        <dbReference type="Proteomes" id="UP000182427"/>
    </source>
</evidence>
<dbReference type="Pfam" id="PF11967">
    <property type="entry name" value="RecO_N"/>
    <property type="match status" value="1"/>
</dbReference>
<reference evidence="9 10" key="1">
    <citation type="submission" date="2016-10" db="EMBL/GenBank/DDBJ databases">
        <authorList>
            <person name="de Groot N.N."/>
        </authorList>
    </citation>
    <scope>NUCLEOTIDE SEQUENCE [LARGE SCALE GENOMIC DNA]</scope>
    <source>
        <strain evidence="9 10">GAS232</strain>
    </source>
</reference>
<dbReference type="Proteomes" id="UP000182427">
    <property type="component" value="Chromosome I"/>
</dbReference>
<evidence type="ECO:0000256" key="7">
    <source>
        <dbReference type="HAMAP-Rule" id="MF_00201"/>
    </source>
</evidence>
<keyword evidence="3 7" id="KW-0227">DNA damage</keyword>
<dbReference type="GO" id="GO:0006310">
    <property type="term" value="P:DNA recombination"/>
    <property type="evidence" value="ECO:0007669"/>
    <property type="project" value="UniProtKB-UniRule"/>
</dbReference>
<dbReference type="PANTHER" id="PTHR33991">
    <property type="entry name" value="DNA REPAIR PROTEIN RECO"/>
    <property type="match status" value="1"/>
</dbReference>
<dbReference type="Pfam" id="PF02565">
    <property type="entry name" value="RecO_C"/>
    <property type="match status" value="1"/>
</dbReference>
<evidence type="ECO:0000256" key="1">
    <source>
        <dbReference type="ARBA" id="ARBA00007452"/>
    </source>
</evidence>
<evidence type="ECO:0000256" key="6">
    <source>
        <dbReference type="ARBA" id="ARBA00033409"/>
    </source>
</evidence>
<dbReference type="AlphaFoldDB" id="A0A1G7KVL5"/>
<evidence type="ECO:0000256" key="3">
    <source>
        <dbReference type="ARBA" id="ARBA00022763"/>
    </source>
</evidence>
<protein>
    <recommendedName>
        <fullName evidence="2 7">DNA repair protein RecO</fullName>
    </recommendedName>
    <alternativeName>
        <fullName evidence="6 7">Recombination protein O</fullName>
    </alternativeName>
</protein>
<accession>A0A1G7KVL5</accession>
<keyword evidence="10" id="KW-1185">Reference proteome</keyword>
<evidence type="ECO:0000256" key="5">
    <source>
        <dbReference type="ARBA" id="ARBA00023204"/>
    </source>
</evidence>
<dbReference type="InterPro" id="IPR042242">
    <property type="entry name" value="RecO_C"/>
</dbReference>
<dbReference type="GO" id="GO:0043590">
    <property type="term" value="C:bacterial nucleoid"/>
    <property type="evidence" value="ECO:0007669"/>
    <property type="project" value="TreeGrafter"/>
</dbReference>
<keyword evidence="5 7" id="KW-0234">DNA repair</keyword>
<evidence type="ECO:0000313" key="9">
    <source>
        <dbReference type="EMBL" id="SDF41126.1"/>
    </source>
</evidence>
<dbReference type="HAMAP" id="MF_00201">
    <property type="entry name" value="RecO"/>
    <property type="match status" value="1"/>
</dbReference>
<evidence type="ECO:0000256" key="4">
    <source>
        <dbReference type="ARBA" id="ARBA00023172"/>
    </source>
</evidence>
<dbReference type="Gene3D" id="1.20.1440.120">
    <property type="entry name" value="Recombination protein O, C-terminal domain"/>
    <property type="match status" value="1"/>
</dbReference>
<dbReference type="InterPro" id="IPR012340">
    <property type="entry name" value="NA-bd_OB-fold"/>
</dbReference>
<dbReference type="InterPro" id="IPR003717">
    <property type="entry name" value="RecO"/>
</dbReference>
<gene>
    <name evidence="7" type="primary">recO</name>
    <name evidence="9" type="ORF">SAMN05444167_2324</name>
</gene>
<dbReference type="RefSeq" id="WP_083345278.1">
    <property type="nucleotide sequence ID" value="NZ_LT629690.1"/>
</dbReference>
<dbReference type="PANTHER" id="PTHR33991:SF1">
    <property type="entry name" value="DNA REPAIR PROTEIN RECO"/>
    <property type="match status" value="1"/>
</dbReference>
<organism evidence="9 10">
    <name type="scientific">Terriglobus roseus</name>
    <dbReference type="NCBI Taxonomy" id="392734"/>
    <lineage>
        <taxon>Bacteria</taxon>
        <taxon>Pseudomonadati</taxon>
        <taxon>Acidobacteriota</taxon>
        <taxon>Terriglobia</taxon>
        <taxon>Terriglobales</taxon>
        <taxon>Acidobacteriaceae</taxon>
        <taxon>Terriglobus</taxon>
    </lineage>
</organism>
<keyword evidence="4 7" id="KW-0233">DNA recombination</keyword>
<dbReference type="GO" id="GO:0006302">
    <property type="term" value="P:double-strand break repair"/>
    <property type="evidence" value="ECO:0007669"/>
    <property type="project" value="TreeGrafter"/>
</dbReference>
<feature type="domain" description="DNA replication/recombination mediator RecO N-terminal" evidence="8">
    <location>
        <begin position="5"/>
        <end position="79"/>
    </location>
</feature>
<dbReference type="InterPro" id="IPR037278">
    <property type="entry name" value="ARFGAP/RecO"/>
</dbReference>
<dbReference type="Gene3D" id="2.40.50.140">
    <property type="entry name" value="Nucleic acid-binding proteins"/>
    <property type="match status" value="1"/>
</dbReference>
<dbReference type="OrthoDB" id="9797083at2"/>